<dbReference type="PANTHER" id="PTHR47194:SF3">
    <property type="entry name" value="SORTING NEXIN 29"/>
    <property type="match status" value="1"/>
</dbReference>
<reference evidence="4" key="1">
    <citation type="submission" date="2020-11" db="EMBL/GenBank/DDBJ databases">
        <authorList>
            <person name="Tran Van P."/>
        </authorList>
    </citation>
    <scope>NUCLEOTIDE SEQUENCE</scope>
</reference>
<dbReference type="Pfam" id="PF02759">
    <property type="entry name" value="RUN"/>
    <property type="match status" value="1"/>
</dbReference>
<dbReference type="SUPFAM" id="SSF140741">
    <property type="entry name" value="RUN domain-like"/>
    <property type="match status" value="1"/>
</dbReference>
<evidence type="ECO:0000313" key="4">
    <source>
        <dbReference type="EMBL" id="CAD7274552.1"/>
    </source>
</evidence>
<dbReference type="InterPro" id="IPR001683">
    <property type="entry name" value="PX_dom"/>
</dbReference>
<dbReference type="EMBL" id="CAJPEX010000267">
    <property type="protein sequence ID" value="CAG0914704.1"/>
    <property type="molecule type" value="Genomic_DNA"/>
</dbReference>
<evidence type="ECO:0000259" key="2">
    <source>
        <dbReference type="PROSITE" id="PS50195"/>
    </source>
</evidence>
<evidence type="ECO:0000259" key="3">
    <source>
        <dbReference type="PROSITE" id="PS50826"/>
    </source>
</evidence>
<dbReference type="InterPro" id="IPR037213">
    <property type="entry name" value="Run_dom_sf"/>
</dbReference>
<evidence type="ECO:0000313" key="5">
    <source>
        <dbReference type="Proteomes" id="UP000678499"/>
    </source>
</evidence>
<keyword evidence="5" id="KW-1185">Reference proteome</keyword>
<dbReference type="OrthoDB" id="93876at2759"/>
<dbReference type="CDD" id="cd17689">
    <property type="entry name" value="RUN_SNX29"/>
    <property type="match status" value="1"/>
</dbReference>
<dbReference type="PROSITE" id="PS50195">
    <property type="entry name" value="PX"/>
    <property type="match status" value="1"/>
</dbReference>
<protein>
    <recommendedName>
        <fullName evidence="6">Sorting nexin-29</fullName>
    </recommendedName>
</protein>
<organism evidence="4">
    <name type="scientific">Notodromas monacha</name>
    <dbReference type="NCBI Taxonomy" id="399045"/>
    <lineage>
        <taxon>Eukaryota</taxon>
        <taxon>Metazoa</taxon>
        <taxon>Ecdysozoa</taxon>
        <taxon>Arthropoda</taxon>
        <taxon>Crustacea</taxon>
        <taxon>Oligostraca</taxon>
        <taxon>Ostracoda</taxon>
        <taxon>Podocopa</taxon>
        <taxon>Podocopida</taxon>
        <taxon>Cypridocopina</taxon>
        <taxon>Cypridoidea</taxon>
        <taxon>Cyprididae</taxon>
        <taxon>Notodromas</taxon>
    </lineage>
</organism>
<dbReference type="CDD" id="cd07277">
    <property type="entry name" value="PX_RUN"/>
    <property type="match status" value="1"/>
</dbReference>
<dbReference type="SMART" id="SM00593">
    <property type="entry name" value="RUN"/>
    <property type="match status" value="1"/>
</dbReference>
<feature type="domain" description="RUN" evidence="3">
    <location>
        <begin position="34"/>
        <end position="175"/>
    </location>
</feature>
<feature type="region of interest" description="Disordered" evidence="1">
    <location>
        <begin position="253"/>
        <end position="278"/>
    </location>
</feature>
<dbReference type="InterPro" id="IPR036871">
    <property type="entry name" value="PX_dom_sf"/>
</dbReference>
<evidence type="ECO:0008006" key="6">
    <source>
        <dbReference type="Google" id="ProtNLM"/>
    </source>
</evidence>
<gene>
    <name evidence="4" type="ORF">NMOB1V02_LOCUS2382</name>
</gene>
<dbReference type="SMART" id="SM00312">
    <property type="entry name" value="PX"/>
    <property type="match status" value="1"/>
</dbReference>
<dbReference type="AlphaFoldDB" id="A0A7R9BIG6"/>
<name>A0A7R9BIG6_9CRUS</name>
<dbReference type="InterPro" id="IPR037916">
    <property type="entry name" value="SNX29_PX"/>
</dbReference>
<evidence type="ECO:0000256" key="1">
    <source>
        <dbReference type="SAM" id="MobiDB-lite"/>
    </source>
</evidence>
<dbReference type="Proteomes" id="UP000678499">
    <property type="component" value="Unassembled WGS sequence"/>
</dbReference>
<dbReference type="Pfam" id="PF00787">
    <property type="entry name" value="PX"/>
    <property type="match status" value="1"/>
</dbReference>
<sequence>MIDAKHEKQHLFSSLLDAVKQCQIRFGGRQELATETDVRVSNLCARYETVLQHGFRRSITSNAPFRNVTSGLWRDPDVLVFWILVKDLLSKHECERYMCLQNIKSDVGRGRAWLRSALNERFLERSLIGLLHNEAKLEEYYEPWSLLRDEEINSMLPTTAAGLGSILFAIAIDRDDLNSMPLHMTPCGISVSADQSATDPEPVFATSLKTMAVKKSRKKKLHANHVILSDDDVEGKTVTLAVPIPCARIRTPSDTAASENSGSGFLGSSPQSFNSDYQNPCRLEDSGKFLDIISTSLPETSPIAEAGVSVASHALTPVTEPSIGELIPVFDAPSSDVDVSCTREPKEEHKRNLPDELEMDSGELRRTLFSVLSRNTDLETEVERLKQDLRVEMEKTSTLMVEIVELKRRSAEKADKAELKLSTSMRENSLLKQQLKKYVGAVQLLRNRENGFNAPDVLESLETAPSALPAIPHNQRLETRREAADYEQKLIQVAEMHGELMEFNERLQRTLRARETVIARLQEELVDLRGPLPDSLHLSEDDDASSVSDFDNSSLSAASRVLINIWIPSVFLTGGGSDTHHVYQVYLRIRDTEWNVFRRYSQFFVMHKSLCKQDPILNTFDFPPKKAIGNRDAKFVEERRRRLQHYVRCIVNFMVQNNPVLGSNPDKETLVRFLPFFKEHANMEVKKRPGRSFFRRKPERTASASQRIYTGL</sequence>
<proteinExistence type="predicted"/>
<dbReference type="EMBL" id="OA882304">
    <property type="protein sequence ID" value="CAD7274552.1"/>
    <property type="molecule type" value="Genomic_DNA"/>
</dbReference>
<feature type="domain" description="PX" evidence="2">
    <location>
        <begin position="561"/>
        <end position="684"/>
    </location>
</feature>
<dbReference type="Gene3D" id="3.30.1520.10">
    <property type="entry name" value="Phox-like domain"/>
    <property type="match status" value="1"/>
</dbReference>
<dbReference type="PANTHER" id="PTHR47194">
    <property type="entry name" value="SORTING NEXIN-29-RELATED"/>
    <property type="match status" value="1"/>
</dbReference>
<dbReference type="Gene3D" id="1.20.58.900">
    <property type="match status" value="1"/>
</dbReference>
<dbReference type="PROSITE" id="PS50826">
    <property type="entry name" value="RUN"/>
    <property type="match status" value="1"/>
</dbReference>
<dbReference type="GO" id="GO:0035091">
    <property type="term" value="F:phosphatidylinositol binding"/>
    <property type="evidence" value="ECO:0007669"/>
    <property type="project" value="InterPro"/>
</dbReference>
<dbReference type="InterPro" id="IPR047329">
    <property type="entry name" value="RUN_SNX29"/>
</dbReference>
<accession>A0A7R9BIG6</accession>
<dbReference type="SUPFAM" id="SSF64268">
    <property type="entry name" value="PX domain"/>
    <property type="match status" value="1"/>
</dbReference>
<dbReference type="InterPro" id="IPR004012">
    <property type="entry name" value="Run_dom"/>
</dbReference>